<name>A0A1J1HW97_9DIPT</name>
<organism evidence="2 3">
    <name type="scientific">Clunio marinus</name>
    <dbReference type="NCBI Taxonomy" id="568069"/>
    <lineage>
        <taxon>Eukaryota</taxon>
        <taxon>Metazoa</taxon>
        <taxon>Ecdysozoa</taxon>
        <taxon>Arthropoda</taxon>
        <taxon>Hexapoda</taxon>
        <taxon>Insecta</taxon>
        <taxon>Pterygota</taxon>
        <taxon>Neoptera</taxon>
        <taxon>Endopterygota</taxon>
        <taxon>Diptera</taxon>
        <taxon>Nematocera</taxon>
        <taxon>Chironomoidea</taxon>
        <taxon>Chironomidae</taxon>
        <taxon>Clunio</taxon>
    </lineage>
</organism>
<proteinExistence type="predicted"/>
<accession>A0A1J1HW97</accession>
<reference evidence="2 3" key="1">
    <citation type="submission" date="2015-04" db="EMBL/GenBank/DDBJ databases">
        <authorList>
            <person name="Syromyatnikov M.Y."/>
            <person name="Popov V.N."/>
        </authorList>
    </citation>
    <scope>NUCLEOTIDE SEQUENCE [LARGE SCALE GENOMIC DNA]</scope>
</reference>
<feature type="region of interest" description="Disordered" evidence="1">
    <location>
        <begin position="1"/>
        <end position="24"/>
    </location>
</feature>
<gene>
    <name evidence="2" type="ORF">CLUMA_CG005280</name>
</gene>
<protein>
    <submittedName>
        <fullName evidence="2">CLUMA_CG005280, isoform A</fullName>
    </submittedName>
</protein>
<evidence type="ECO:0000313" key="2">
    <source>
        <dbReference type="EMBL" id="CRK91628.1"/>
    </source>
</evidence>
<evidence type="ECO:0000256" key="1">
    <source>
        <dbReference type="SAM" id="MobiDB-lite"/>
    </source>
</evidence>
<dbReference type="EMBL" id="CVRI01000021">
    <property type="protein sequence ID" value="CRK91628.1"/>
    <property type="molecule type" value="Genomic_DNA"/>
</dbReference>
<keyword evidence="3" id="KW-1185">Reference proteome</keyword>
<evidence type="ECO:0000313" key="3">
    <source>
        <dbReference type="Proteomes" id="UP000183832"/>
    </source>
</evidence>
<sequence length="87" mass="10156">MKQRPLENAQKTHKNSPSDTDADALFTRSITETTKVEVEKEKEVKKNKNHNKKNYVKWKLKANKVCRKVIAIDYLSSKWLRVSLANI</sequence>
<dbReference type="AlphaFoldDB" id="A0A1J1HW97"/>
<dbReference type="Proteomes" id="UP000183832">
    <property type="component" value="Unassembled WGS sequence"/>
</dbReference>